<evidence type="ECO:0000313" key="8">
    <source>
        <dbReference type="Proteomes" id="UP000177202"/>
    </source>
</evidence>
<dbReference type="GO" id="GO:0003746">
    <property type="term" value="F:translation elongation factor activity"/>
    <property type="evidence" value="ECO:0007669"/>
    <property type="project" value="UniProtKB-UniRule"/>
</dbReference>
<dbReference type="AlphaFoldDB" id="A0A1G2ULS2"/>
<evidence type="ECO:0000259" key="6">
    <source>
        <dbReference type="Pfam" id="PF00889"/>
    </source>
</evidence>
<organism evidence="7 8">
    <name type="scientific">Candidatus Zambryskibacteria bacterium RIFCSPLOWO2_02_FULL_44_12b</name>
    <dbReference type="NCBI Taxonomy" id="1802772"/>
    <lineage>
        <taxon>Bacteria</taxon>
        <taxon>Candidatus Zambryskiibacteriota</taxon>
    </lineage>
</organism>
<dbReference type="InterPro" id="IPR001816">
    <property type="entry name" value="Transl_elong_EFTs/EF1B"/>
</dbReference>
<dbReference type="InterPro" id="IPR014039">
    <property type="entry name" value="Transl_elong_EFTs/EF1B_dimer"/>
</dbReference>
<dbReference type="Gene3D" id="3.30.479.20">
    <property type="entry name" value="Elongation factor Ts, dimerisation domain"/>
    <property type="match status" value="2"/>
</dbReference>
<sequence length="184" mass="20120">MITTEQIKELREETGLSIMQCQKALEEAGGDKTKAVAILKAKGAEIASKKVDRILGAGVVISYIHAGETVGVLVELLCETDFVAKNPEFKSVAKDIAMHIAAMKPENLVELLCETDFVAKNPEFKSVAKDIAMHIAAMKPENTAELLEQPFIKDPGKKISDIINNTVQKFGERTEVGHFVRLSI</sequence>
<evidence type="ECO:0000256" key="4">
    <source>
        <dbReference type="ARBA" id="ARBA00022917"/>
    </source>
</evidence>
<evidence type="ECO:0000256" key="1">
    <source>
        <dbReference type="ARBA" id="ARBA00005532"/>
    </source>
</evidence>
<dbReference type="Proteomes" id="UP000177202">
    <property type="component" value="Unassembled WGS sequence"/>
</dbReference>
<evidence type="ECO:0000256" key="3">
    <source>
        <dbReference type="ARBA" id="ARBA00022768"/>
    </source>
</evidence>
<comment type="caution">
    <text evidence="7">The sequence shown here is derived from an EMBL/GenBank/DDBJ whole genome shotgun (WGS) entry which is preliminary data.</text>
</comment>
<evidence type="ECO:0000313" key="7">
    <source>
        <dbReference type="EMBL" id="OHB10190.1"/>
    </source>
</evidence>
<dbReference type="EMBL" id="MHWP01000020">
    <property type="protein sequence ID" value="OHB10190.1"/>
    <property type="molecule type" value="Genomic_DNA"/>
</dbReference>
<comment type="function">
    <text evidence="5">Associates with the EF-Tu.GDP complex and induces the exchange of GDP to GTP. It remains bound to the aminoacyl-tRNA.EF-Tu.GTP complex up to the GTP hydrolysis stage on the ribosome.</text>
</comment>
<protein>
    <recommendedName>
        <fullName evidence="2 5">Elongation factor Ts</fullName>
        <shortName evidence="5">EF-Ts</shortName>
    </recommendedName>
</protein>
<proteinExistence type="inferred from homology"/>
<comment type="similarity">
    <text evidence="1 5">Belongs to the EF-Ts family.</text>
</comment>
<dbReference type="FunFam" id="1.10.8.10:FF:000001">
    <property type="entry name" value="Elongation factor Ts"/>
    <property type="match status" value="1"/>
</dbReference>
<dbReference type="PANTHER" id="PTHR11741:SF0">
    <property type="entry name" value="ELONGATION FACTOR TS, MITOCHONDRIAL"/>
    <property type="match status" value="1"/>
</dbReference>
<dbReference type="SUPFAM" id="SSF54713">
    <property type="entry name" value="Elongation factor Ts (EF-Ts), dimerisation domain"/>
    <property type="match status" value="2"/>
</dbReference>
<dbReference type="SUPFAM" id="SSF46934">
    <property type="entry name" value="UBA-like"/>
    <property type="match status" value="1"/>
</dbReference>
<evidence type="ECO:0000256" key="2">
    <source>
        <dbReference type="ARBA" id="ARBA00016956"/>
    </source>
</evidence>
<dbReference type="PANTHER" id="PTHR11741">
    <property type="entry name" value="ELONGATION FACTOR TS"/>
    <property type="match status" value="1"/>
</dbReference>
<dbReference type="Gene3D" id="1.10.8.10">
    <property type="entry name" value="DNA helicase RuvA subunit, C-terminal domain"/>
    <property type="match status" value="1"/>
</dbReference>
<dbReference type="InterPro" id="IPR009060">
    <property type="entry name" value="UBA-like_sf"/>
</dbReference>
<keyword evidence="4 5" id="KW-0648">Protein biosynthesis</keyword>
<comment type="subcellular location">
    <subcellularLocation>
        <location evidence="5">Cytoplasm</location>
    </subcellularLocation>
</comment>
<feature type="region of interest" description="Involved in Mg(2+) ion dislocation from EF-Tu" evidence="5">
    <location>
        <begin position="80"/>
        <end position="83"/>
    </location>
</feature>
<evidence type="ECO:0000256" key="5">
    <source>
        <dbReference type="HAMAP-Rule" id="MF_00050"/>
    </source>
</evidence>
<name>A0A1G2ULS2_9BACT</name>
<dbReference type="HAMAP" id="MF_00050">
    <property type="entry name" value="EF_Ts"/>
    <property type="match status" value="1"/>
</dbReference>
<dbReference type="Pfam" id="PF00889">
    <property type="entry name" value="EF_TS"/>
    <property type="match status" value="2"/>
</dbReference>
<dbReference type="STRING" id="1802772.A3H60_02790"/>
<gene>
    <name evidence="5" type="primary">tsf</name>
    <name evidence="7" type="ORF">A3H60_02790</name>
</gene>
<reference evidence="7 8" key="1">
    <citation type="journal article" date="2016" name="Nat. Commun.">
        <title>Thousands of microbial genomes shed light on interconnected biogeochemical processes in an aquifer system.</title>
        <authorList>
            <person name="Anantharaman K."/>
            <person name="Brown C.T."/>
            <person name="Hug L.A."/>
            <person name="Sharon I."/>
            <person name="Castelle C.J."/>
            <person name="Probst A.J."/>
            <person name="Thomas B.C."/>
            <person name="Singh A."/>
            <person name="Wilkins M.J."/>
            <person name="Karaoz U."/>
            <person name="Brodie E.L."/>
            <person name="Williams K.H."/>
            <person name="Hubbard S.S."/>
            <person name="Banfield J.F."/>
        </authorList>
    </citation>
    <scope>NUCLEOTIDE SEQUENCE [LARGE SCALE GENOMIC DNA]</scope>
</reference>
<feature type="domain" description="Translation elongation factor EFTs/EF1B dimerisation" evidence="6">
    <location>
        <begin position="108"/>
        <end position="182"/>
    </location>
</feature>
<dbReference type="GO" id="GO:0005737">
    <property type="term" value="C:cytoplasm"/>
    <property type="evidence" value="ECO:0007669"/>
    <property type="project" value="UniProtKB-SubCell"/>
</dbReference>
<keyword evidence="5" id="KW-0963">Cytoplasm</keyword>
<dbReference type="InterPro" id="IPR036402">
    <property type="entry name" value="EF-Ts_dimer_sf"/>
</dbReference>
<feature type="domain" description="Translation elongation factor EFTs/EF1B dimerisation" evidence="6">
    <location>
        <begin position="42"/>
        <end position="107"/>
    </location>
</feature>
<accession>A0A1G2ULS2</accession>
<keyword evidence="3 5" id="KW-0251">Elongation factor</keyword>
<dbReference type="CDD" id="cd14275">
    <property type="entry name" value="UBA_EF-Ts"/>
    <property type="match status" value="1"/>
</dbReference>